<comment type="caution">
    <text evidence="12">The sequence shown here is derived from an EMBL/GenBank/DDBJ whole genome shotgun (WGS) entry which is preliminary data.</text>
</comment>
<evidence type="ECO:0000256" key="3">
    <source>
        <dbReference type="ARBA" id="ARBA00022793"/>
    </source>
</evidence>
<keyword evidence="13" id="KW-1185">Reference proteome</keyword>
<dbReference type="PRINTS" id="PR01182">
    <property type="entry name" value="ORNDCRBXLASE"/>
</dbReference>
<name>A0A9W6KEW2_9ACTN</name>
<sequence length="463" mass="48825">MTAALADQARLDLPGHWPAALGPRALAELDAQTPFLAVDLSTVADRYAAFTAAIPGISPFYAMKCNAAQDVLGTLAALGSSFEVASIGELRMLQEIGVDPAEVLYSNPVKAPHAIAAARAAGLWRFSFDSEGELHKLAQHAPGAAVYIRLRVDDSTSLFPLSRKFGAEAHEARALMLLARELGLEPYGVTFHVGSQCATTSAWRQAIAAAGALMAALLEDGVHLRMLDLGGGFPSRYVERVPPLDQIAGTINAALEELLPYRPALLAAEPGRHLVAESAVMVTTVLGREVRAGENWLYVDVGAYNGMMETQQTVQQWRFPLWTSRTDHALVPHVPFTVTGPSCDSSDTMFYGVNLPATIEVGDRLYIGSAGAYTLSYASHFNGFAPPEPVFVGGPAGTNATVQRIPSQPHVPSSPAVPLPADTPSHPGTASLAAPASRVATVLPPAPPLRAAGPPGEARAGRR</sequence>
<dbReference type="PANTHER" id="PTHR11482:SF6">
    <property type="entry name" value="ORNITHINE DECARBOXYLASE 1-RELATED"/>
    <property type="match status" value="1"/>
</dbReference>
<keyword evidence="4 9" id="KW-0663">Pyridoxal phosphate</keyword>
<dbReference type="EMBL" id="BSFP01000011">
    <property type="protein sequence ID" value="GLL00796.1"/>
    <property type="molecule type" value="Genomic_DNA"/>
</dbReference>
<feature type="active site" description="Proton donor" evidence="9">
    <location>
        <position position="343"/>
    </location>
</feature>
<dbReference type="Gene3D" id="3.20.20.10">
    <property type="entry name" value="Alanine racemase"/>
    <property type="match status" value="1"/>
</dbReference>
<feature type="region of interest" description="Disordered" evidence="10">
    <location>
        <begin position="397"/>
        <end position="463"/>
    </location>
</feature>
<reference evidence="12" key="1">
    <citation type="journal article" date="2014" name="Int. J. Syst. Evol. Microbiol.">
        <title>Complete genome sequence of Corynebacterium casei LMG S-19264T (=DSM 44701T), isolated from a smear-ripened cheese.</title>
        <authorList>
            <consortium name="US DOE Joint Genome Institute (JGI-PGF)"/>
            <person name="Walter F."/>
            <person name="Albersmeier A."/>
            <person name="Kalinowski J."/>
            <person name="Ruckert C."/>
        </authorList>
    </citation>
    <scope>NUCLEOTIDE SEQUENCE</scope>
    <source>
        <strain evidence="12">VKM Ac-1321</strain>
    </source>
</reference>
<dbReference type="InterPro" id="IPR022644">
    <property type="entry name" value="De-COase2_N"/>
</dbReference>
<comment type="similarity">
    <text evidence="2">Belongs to the Orn/Lys/Arg decarboxylase class-II family.</text>
</comment>
<feature type="domain" description="Orn/DAP/Arg decarboxylase 2 N-terminal" evidence="11">
    <location>
        <begin position="41"/>
        <end position="276"/>
    </location>
</feature>
<feature type="compositionally biased region" description="Low complexity" evidence="10">
    <location>
        <begin position="438"/>
        <end position="463"/>
    </location>
</feature>
<dbReference type="InterPro" id="IPR002433">
    <property type="entry name" value="Orn_de-COase"/>
</dbReference>
<dbReference type="PROSITE" id="PS00878">
    <property type="entry name" value="ODR_DC_2_1"/>
    <property type="match status" value="1"/>
</dbReference>
<evidence type="ECO:0000256" key="10">
    <source>
        <dbReference type="SAM" id="MobiDB-lite"/>
    </source>
</evidence>
<dbReference type="PRINTS" id="PR01179">
    <property type="entry name" value="ODADCRBXLASE"/>
</dbReference>
<evidence type="ECO:0000259" key="11">
    <source>
        <dbReference type="Pfam" id="PF02784"/>
    </source>
</evidence>
<dbReference type="SUPFAM" id="SSF51419">
    <property type="entry name" value="PLP-binding barrel"/>
    <property type="match status" value="1"/>
</dbReference>
<evidence type="ECO:0000256" key="1">
    <source>
        <dbReference type="ARBA" id="ARBA00001933"/>
    </source>
</evidence>
<dbReference type="SUPFAM" id="SSF50621">
    <property type="entry name" value="Alanine racemase C-terminal domain-like"/>
    <property type="match status" value="1"/>
</dbReference>
<reference evidence="12" key="2">
    <citation type="submission" date="2023-01" db="EMBL/GenBank/DDBJ databases">
        <authorList>
            <person name="Sun Q."/>
            <person name="Evtushenko L."/>
        </authorList>
    </citation>
    <scope>NUCLEOTIDE SEQUENCE</scope>
    <source>
        <strain evidence="12">VKM Ac-1321</strain>
    </source>
</reference>
<feature type="modified residue" description="N6-(pyridoxal phosphate)lysine" evidence="9">
    <location>
        <position position="64"/>
    </location>
</feature>
<dbReference type="InterPro" id="IPR000183">
    <property type="entry name" value="Orn/DAP/Arg_de-COase"/>
</dbReference>
<dbReference type="AlphaFoldDB" id="A0A9W6KEW2"/>
<dbReference type="InterPro" id="IPR029066">
    <property type="entry name" value="PLP-binding_barrel"/>
</dbReference>
<dbReference type="InterPro" id="IPR022653">
    <property type="entry name" value="De-COase2_pyr-phos_BS"/>
</dbReference>
<evidence type="ECO:0000256" key="9">
    <source>
        <dbReference type="PIRSR" id="PIRSR600183-50"/>
    </source>
</evidence>
<dbReference type="EC" id="4.1.1.17" evidence="7"/>
<dbReference type="CDD" id="cd00622">
    <property type="entry name" value="PLPDE_III_ODC"/>
    <property type="match status" value="1"/>
</dbReference>
<dbReference type="Gene3D" id="2.40.37.10">
    <property type="entry name" value="Lyase, Ornithine Decarboxylase, Chain A, domain 1"/>
    <property type="match status" value="1"/>
</dbReference>
<gene>
    <name evidence="12" type="ORF">GCM10017581_025370</name>
</gene>
<dbReference type="Pfam" id="PF02784">
    <property type="entry name" value="Orn_Arg_deC_N"/>
    <property type="match status" value="1"/>
</dbReference>
<dbReference type="PROSITE" id="PS00879">
    <property type="entry name" value="ODR_DC_2_2"/>
    <property type="match status" value="1"/>
</dbReference>
<dbReference type="PANTHER" id="PTHR11482">
    <property type="entry name" value="ARGININE/DIAMINOPIMELATE/ORNITHINE DECARBOXYLASE"/>
    <property type="match status" value="1"/>
</dbReference>
<comment type="cofactor">
    <cofactor evidence="1 9">
        <name>pyridoxal 5'-phosphate</name>
        <dbReference type="ChEBI" id="CHEBI:597326"/>
    </cofactor>
</comment>
<dbReference type="InterPro" id="IPR009006">
    <property type="entry name" value="Ala_racemase/Decarboxylase_C"/>
</dbReference>
<dbReference type="RefSeq" id="WP_261965652.1">
    <property type="nucleotide sequence ID" value="NZ_BAAAXA010000001.1"/>
</dbReference>
<evidence type="ECO:0000256" key="7">
    <source>
        <dbReference type="ARBA" id="ARBA00034138"/>
    </source>
</evidence>
<evidence type="ECO:0000313" key="12">
    <source>
        <dbReference type="EMBL" id="GLL00796.1"/>
    </source>
</evidence>
<evidence type="ECO:0000256" key="2">
    <source>
        <dbReference type="ARBA" id="ARBA00008872"/>
    </source>
</evidence>
<keyword evidence="5" id="KW-0456">Lyase</keyword>
<dbReference type="GO" id="GO:0033387">
    <property type="term" value="P:putrescine biosynthetic process from arginine, via ornithine"/>
    <property type="evidence" value="ECO:0007669"/>
    <property type="project" value="TreeGrafter"/>
</dbReference>
<evidence type="ECO:0000256" key="5">
    <source>
        <dbReference type="ARBA" id="ARBA00023239"/>
    </source>
</evidence>
<accession>A0A9W6KEW2</accession>
<organism evidence="12 13">
    <name type="scientific">Dactylosporangium matsuzakiense</name>
    <dbReference type="NCBI Taxonomy" id="53360"/>
    <lineage>
        <taxon>Bacteria</taxon>
        <taxon>Bacillati</taxon>
        <taxon>Actinomycetota</taxon>
        <taxon>Actinomycetes</taxon>
        <taxon>Micromonosporales</taxon>
        <taxon>Micromonosporaceae</taxon>
        <taxon>Dactylosporangium</taxon>
    </lineage>
</organism>
<dbReference type="GO" id="GO:0005737">
    <property type="term" value="C:cytoplasm"/>
    <property type="evidence" value="ECO:0007669"/>
    <property type="project" value="TreeGrafter"/>
</dbReference>
<dbReference type="FunFam" id="3.20.20.10:FF:000008">
    <property type="entry name" value="Ornithine decarboxylase"/>
    <property type="match status" value="1"/>
</dbReference>
<keyword evidence="3" id="KW-0210">Decarboxylase</keyword>
<comment type="catalytic activity">
    <reaction evidence="8">
        <text>L-ornithine + H(+) = putrescine + CO2</text>
        <dbReference type="Rhea" id="RHEA:22964"/>
        <dbReference type="ChEBI" id="CHEBI:15378"/>
        <dbReference type="ChEBI" id="CHEBI:16526"/>
        <dbReference type="ChEBI" id="CHEBI:46911"/>
        <dbReference type="ChEBI" id="CHEBI:326268"/>
        <dbReference type="EC" id="4.1.1.17"/>
    </reaction>
</comment>
<protein>
    <recommendedName>
        <fullName evidence="7">ornithine decarboxylase</fullName>
        <ecNumber evidence="7">4.1.1.17</ecNumber>
    </recommendedName>
</protein>
<evidence type="ECO:0000313" key="13">
    <source>
        <dbReference type="Proteomes" id="UP001143480"/>
    </source>
</evidence>
<dbReference type="InterPro" id="IPR022657">
    <property type="entry name" value="De-COase2_CS"/>
</dbReference>
<proteinExistence type="inferred from homology"/>
<comment type="pathway">
    <text evidence="6">Amine and polyamine biosynthesis; putrescine biosynthesis via L-ornithine pathway; putrescine from L-ornithine: step 1/1.</text>
</comment>
<evidence type="ECO:0000256" key="6">
    <source>
        <dbReference type="ARBA" id="ARBA00034115"/>
    </source>
</evidence>
<evidence type="ECO:0000256" key="4">
    <source>
        <dbReference type="ARBA" id="ARBA00022898"/>
    </source>
</evidence>
<dbReference type="GO" id="GO:0004586">
    <property type="term" value="F:ornithine decarboxylase activity"/>
    <property type="evidence" value="ECO:0007669"/>
    <property type="project" value="UniProtKB-EC"/>
</dbReference>
<dbReference type="Proteomes" id="UP001143480">
    <property type="component" value="Unassembled WGS sequence"/>
</dbReference>
<evidence type="ECO:0000256" key="8">
    <source>
        <dbReference type="ARBA" id="ARBA00049127"/>
    </source>
</evidence>